<gene>
    <name evidence="2" type="primary">Hypp2150</name>
    <name evidence="2" type="ORF">BLAG_LOCUS16475</name>
</gene>
<evidence type="ECO:0000313" key="2">
    <source>
        <dbReference type="EMBL" id="CAH1259092.1"/>
    </source>
</evidence>
<proteinExistence type="predicted"/>
<feature type="region of interest" description="Disordered" evidence="1">
    <location>
        <begin position="12"/>
        <end position="35"/>
    </location>
</feature>
<accession>A0A8J9ZP43</accession>
<reference evidence="2" key="1">
    <citation type="submission" date="2022-01" db="EMBL/GenBank/DDBJ databases">
        <authorList>
            <person name="Braso-Vives M."/>
        </authorList>
    </citation>
    <scope>NUCLEOTIDE SEQUENCE</scope>
</reference>
<evidence type="ECO:0000313" key="3">
    <source>
        <dbReference type="Proteomes" id="UP000838412"/>
    </source>
</evidence>
<dbReference type="AlphaFoldDB" id="A0A8J9ZP43"/>
<protein>
    <submittedName>
        <fullName evidence="2">Hypp2150 protein</fullName>
    </submittedName>
</protein>
<dbReference type="EMBL" id="OV696688">
    <property type="protein sequence ID" value="CAH1259092.1"/>
    <property type="molecule type" value="Genomic_DNA"/>
</dbReference>
<evidence type="ECO:0000256" key="1">
    <source>
        <dbReference type="SAM" id="MobiDB-lite"/>
    </source>
</evidence>
<dbReference type="Proteomes" id="UP000838412">
    <property type="component" value="Chromosome 3"/>
</dbReference>
<sequence length="76" mass="7786">MAAIAYVITWGGVTNSGGTASAGGGGPRKHSGRLRKVQCQEKALEAYQAGPVSDCTLEPPILKLAATEESPESRSA</sequence>
<name>A0A8J9ZP43_BRALA</name>
<organism evidence="2 3">
    <name type="scientific">Branchiostoma lanceolatum</name>
    <name type="common">Common lancelet</name>
    <name type="synonym">Amphioxus lanceolatum</name>
    <dbReference type="NCBI Taxonomy" id="7740"/>
    <lineage>
        <taxon>Eukaryota</taxon>
        <taxon>Metazoa</taxon>
        <taxon>Chordata</taxon>
        <taxon>Cephalochordata</taxon>
        <taxon>Leptocardii</taxon>
        <taxon>Amphioxiformes</taxon>
        <taxon>Branchiostomatidae</taxon>
        <taxon>Branchiostoma</taxon>
    </lineage>
</organism>
<keyword evidence="3" id="KW-1185">Reference proteome</keyword>